<evidence type="ECO:0000256" key="3">
    <source>
        <dbReference type="ARBA" id="ARBA00022989"/>
    </source>
</evidence>
<keyword evidence="4 5" id="KW-0472">Membrane</keyword>
<organism evidence="7 8">
    <name type="scientific">Paenibacillus enshidis</name>
    <dbReference type="NCBI Taxonomy" id="1458439"/>
    <lineage>
        <taxon>Bacteria</taxon>
        <taxon>Bacillati</taxon>
        <taxon>Bacillota</taxon>
        <taxon>Bacilli</taxon>
        <taxon>Bacillales</taxon>
        <taxon>Paenibacillaceae</taxon>
        <taxon>Paenibacillus</taxon>
    </lineage>
</organism>
<dbReference type="RefSeq" id="WP_375357859.1">
    <property type="nucleotide sequence ID" value="NZ_JBHHMI010000034.1"/>
</dbReference>
<dbReference type="InterPro" id="IPR007829">
    <property type="entry name" value="TM2"/>
</dbReference>
<name>A0ABV5AZC9_9BACL</name>
<gene>
    <name evidence="7" type="ORF">ACE41H_22775</name>
</gene>
<evidence type="ECO:0000313" key="7">
    <source>
        <dbReference type="EMBL" id="MFB5269588.1"/>
    </source>
</evidence>
<dbReference type="Pfam" id="PF05154">
    <property type="entry name" value="TM2"/>
    <property type="match status" value="1"/>
</dbReference>
<comment type="caution">
    <text evidence="7">The sequence shown here is derived from an EMBL/GenBank/DDBJ whole genome shotgun (WGS) entry which is preliminary data.</text>
</comment>
<proteinExistence type="predicted"/>
<feature type="transmembrane region" description="Helical" evidence="5">
    <location>
        <begin position="53"/>
        <end position="73"/>
    </location>
</feature>
<feature type="domain" description="TM2" evidence="6">
    <location>
        <begin position="24"/>
        <end position="69"/>
    </location>
</feature>
<evidence type="ECO:0000256" key="1">
    <source>
        <dbReference type="ARBA" id="ARBA00004141"/>
    </source>
</evidence>
<protein>
    <submittedName>
        <fullName evidence="7">NINE protein</fullName>
    </submittedName>
</protein>
<dbReference type="EMBL" id="JBHHMI010000034">
    <property type="protein sequence ID" value="MFB5269588.1"/>
    <property type="molecule type" value="Genomic_DNA"/>
</dbReference>
<keyword evidence="2 5" id="KW-0812">Transmembrane</keyword>
<sequence length="139" mass="15961">MKLTREQLTVNEMLILNSAMRDTEKSLALAYLMLIGGHLGVHRFYLKRIATALVQLVLFILAFIFYVGFYVAVEFETGPFMMLSGILLVLFGGALTVWVIVDLFLMPRMVREWNQRAEADIMAQLYQLRLTNKQQGIEV</sequence>
<accession>A0ABV5AZC9</accession>
<evidence type="ECO:0000256" key="5">
    <source>
        <dbReference type="SAM" id="Phobius"/>
    </source>
</evidence>
<evidence type="ECO:0000259" key="6">
    <source>
        <dbReference type="Pfam" id="PF05154"/>
    </source>
</evidence>
<dbReference type="Proteomes" id="UP001580346">
    <property type="component" value="Unassembled WGS sequence"/>
</dbReference>
<feature type="transmembrane region" description="Helical" evidence="5">
    <location>
        <begin position="28"/>
        <end position="46"/>
    </location>
</feature>
<evidence type="ECO:0000313" key="8">
    <source>
        <dbReference type="Proteomes" id="UP001580346"/>
    </source>
</evidence>
<evidence type="ECO:0000256" key="4">
    <source>
        <dbReference type="ARBA" id="ARBA00023136"/>
    </source>
</evidence>
<evidence type="ECO:0000256" key="2">
    <source>
        <dbReference type="ARBA" id="ARBA00022692"/>
    </source>
</evidence>
<reference evidence="7 8" key="1">
    <citation type="submission" date="2024-09" db="EMBL/GenBank/DDBJ databases">
        <title>Paenibacillus zeirhizospherea sp. nov., isolated from surface of the maize (Zea mays) roots in a horticulture field, Hungary.</title>
        <authorList>
            <person name="Marton D."/>
            <person name="Farkas M."/>
            <person name="Bedics A."/>
            <person name="Toth E."/>
            <person name="Tancsics A."/>
            <person name="Boka K."/>
            <person name="Maroti G."/>
            <person name="Kriszt B."/>
            <person name="Cserhati M."/>
        </authorList>
    </citation>
    <scope>NUCLEOTIDE SEQUENCE [LARGE SCALE GENOMIC DNA]</scope>
    <source>
        <strain evidence="7 8">KCTC 33519</strain>
    </source>
</reference>
<keyword evidence="8" id="KW-1185">Reference proteome</keyword>
<keyword evidence="3 5" id="KW-1133">Transmembrane helix</keyword>
<comment type="subcellular location">
    <subcellularLocation>
        <location evidence="1">Membrane</location>
        <topology evidence="1">Multi-pass membrane protein</topology>
    </subcellularLocation>
</comment>
<feature type="transmembrane region" description="Helical" evidence="5">
    <location>
        <begin position="85"/>
        <end position="106"/>
    </location>
</feature>